<dbReference type="KEGG" id="qsa:O6P43_000282"/>
<evidence type="ECO:0000313" key="3">
    <source>
        <dbReference type="Proteomes" id="UP001163823"/>
    </source>
</evidence>
<feature type="region of interest" description="Disordered" evidence="1">
    <location>
        <begin position="583"/>
        <end position="611"/>
    </location>
</feature>
<feature type="region of interest" description="Disordered" evidence="1">
    <location>
        <begin position="232"/>
        <end position="258"/>
    </location>
</feature>
<dbReference type="GO" id="GO:0008017">
    <property type="term" value="F:microtubule binding"/>
    <property type="evidence" value="ECO:0007669"/>
    <property type="project" value="InterPro"/>
</dbReference>
<evidence type="ECO:0000256" key="1">
    <source>
        <dbReference type="SAM" id="MobiDB-lite"/>
    </source>
</evidence>
<keyword evidence="3" id="KW-1185">Reference proteome</keyword>
<proteinExistence type="predicted"/>
<sequence>MDSDLSLLEIAGEDDSLLLPIQNEGVGEGHGSSSIFLCSPLQIPSSELSDNPLLPPKVPQTECRARFPGSRKPSSSSPKDGVNKDIINVNNSEAPKLSLEPQKMKRKKKGGGYNLRKSLAWDRAFFTEEGVLNPLELSMISGDYNKHNGGMLCAIHEEEQNPVSSNMDITSDPSEFQALEEKLFKQSSASNSLADGKLGACLLPKHDASTNDSVDPPSSAKRKVLAVHDVNRSGSKRTGCPRTVASSSTKASIKQPKVSKIPVPKANTHVISTPVRSTTLGASYSKKDQNACPVSNFEKSVGLKGVPKRAKNPLADKSITTGISVRQARRNVTNSRSEIKSAATPHHLLVTKVKAGIEVIPDPLLSSTGHPSGNMVESRKVAVFPTQNACSSGGNMQKTQFQSAKPSGLRMPSPSMGYFNQPKASTSNMLLQKGSQLCNPSKSSTPNIRKVGATNSIHEVRPANAPAKVSRVANDVAKSGTSKSSISDAKLKASLKVNTNSNQKAEVNVQSNTTDCEKVINQHQSDVTSDYTNRKPLEHAEEHKCASTEHNMMGQYTVGQTNGTLYEDNGSSTEFHQFTSTNQKAEVNDQSDSTGCEKVSNQQQSGAILDDTNRKSLEHAEEHRCAITVENMMGQFQVVQTNGTLYEDSGIFCRGPPVQLCRDCRSNWWRL</sequence>
<dbReference type="AlphaFoldDB" id="A0AAD7VM17"/>
<feature type="region of interest" description="Disordered" evidence="1">
    <location>
        <begin position="389"/>
        <end position="410"/>
    </location>
</feature>
<name>A0AAD7VM17_QUISA</name>
<dbReference type="PANTHER" id="PTHR33737">
    <property type="entry name" value="OS05G0121800 PROTEIN"/>
    <property type="match status" value="1"/>
</dbReference>
<comment type="caution">
    <text evidence="2">The sequence shown here is derived from an EMBL/GenBank/DDBJ whole genome shotgun (WGS) entry which is preliminary data.</text>
</comment>
<dbReference type="Proteomes" id="UP001163823">
    <property type="component" value="Chromosome 1"/>
</dbReference>
<feature type="compositionally biased region" description="Polar residues" evidence="1">
    <location>
        <begin position="583"/>
        <end position="606"/>
    </location>
</feature>
<feature type="region of interest" description="Disordered" evidence="1">
    <location>
        <begin position="48"/>
        <end position="96"/>
    </location>
</feature>
<evidence type="ECO:0000313" key="2">
    <source>
        <dbReference type="EMBL" id="KAJ7980946.1"/>
    </source>
</evidence>
<accession>A0AAD7VM17</accession>
<feature type="compositionally biased region" description="Polar residues" evidence="1">
    <location>
        <begin position="389"/>
        <end position="405"/>
    </location>
</feature>
<dbReference type="PANTHER" id="PTHR33737:SF19">
    <property type="entry name" value="BNAA10G12980D PROTEIN"/>
    <property type="match status" value="1"/>
</dbReference>
<feature type="compositionally biased region" description="Low complexity" evidence="1">
    <location>
        <begin position="70"/>
        <end position="79"/>
    </location>
</feature>
<organism evidence="2 3">
    <name type="scientific">Quillaja saponaria</name>
    <name type="common">Soap bark tree</name>
    <dbReference type="NCBI Taxonomy" id="32244"/>
    <lineage>
        <taxon>Eukaryota</taxon>
        <taxon>Viridiplantae</taxon>
        <taxon>Streptophyta</taxon>
        <taxon>Embryophyta</taxon>
        <taxon>Tracheophyta</taxon>
        <taxon>Spermatophyta</taxon>
        <taxon>Magnoliopsida</taxon>
        <taxon>eudicotyledons</taxon>
        <taxon>Gunneridae</taxon>
        <taxon>Pentapetalae</taxon>
        <taxon>rosids</taxon>
        <taxon>fabids</taxon>
        <taxon>Fabales</taxon>
        <taxon>Quillajaceae</taxon>
        <taxon>Quillaja</taxon>
    </lineage>
</organism>
<dbReference type="InterPro" id="IPR045882">
    <property type="entry name" value="GPT1/2"/>
</dbReference>
<dbReference type="EMBL" id="JARAOO010000001">
    <property type="protein sequence ID" value="KAJ7980946.1"/>
    <property type="molecule type" value="Genomic_DNA"/>
</dbReference>
<protein>
    <submittedName>
        <fullName evidence="2">Copine family protein 2-like isoform X2</fullName>
    </submittedName>
</protein>
<gene>
    <name evidence="2" type="ORF">O6P43_000282</name>
</gene>
<reference evidence="2 3" key="1">
    <citation type="journal article" date="2023" name="Science">
        <title>Elucidation of the pathway for biosynthesis of saponin adjuvants from the soapbark tree.</title>
        <authorList>
            <person name="Reed J."/>
            <person name="Orme A."/>
            <person name="El-Demerdash A."/>
            <person name="Owen C."/>
            <person name="Martin L.B.B."/>
            <person name="Misra R.C."/>
            <person name="Kikuchi S."/>
            <person name="Rejzek M."/>
            <person name="Martin A.C."/>
            <person name="Harkess A."/>
            <person name="Leebens-Mack J."/>
            <person name="Louveau T."/>
            <person name="Stephenson M.J."/>
            <person name="Osbourn A."/>
        </authorList>
    </citation>
    <scope>NUCLEOTIDE SEQUENCE [LARGE SCALE GENOMIC DNA]</scope>
    <source>
        <strain evidence="2">S10</strain>
    </source>
</reference>